<dbReference type="Proteomes" id="UP001596391">
    <property type="component" value="Unassembled WGS sequence"/>
</dbReference>
<accession>A0ABW1ZBH7</accession>
<evidence type="ECO:0000313" key="3">
    <source>
        <dbReference type="Proteomes" id="UP001596391"/>
    </source>
</evidence>
<sequence length="90" mass="10007">MQTFAYSIWGISIAAFVILMVYRANLTNHETDQLFLGDEDGTNYHHQEQAEIVRRVDRVTTYCRGVGGVAALTTIAVVGLVVHNIVHTAF</sequence>
<evidence type="ECO:0000313" key="2">
    <source>
        <dbReference type="EMBL" id="MFC6646840.1"/>
    </source>
</evidence>
<proteinExistence type="predicted"/>
<keyword evidence="1" id="KW-1133">Transmembrane helix</keyword>
<name>A0ABW1ZBH7_9BACT</name>
<reference evidence="3" key="1">
    <citation type="journal article" date="2019" name="Int. J. Syst. Evol. Microbiol.">
        <title>The Global Catalogue of Microorganisms (GCM) 10K type strain sequencing project: providing services to taxonomists for standard genome sequencing and annotation.</title>
        <authorList>
            <consortium name="The Broad Institute Genomics Platform"/>
            <consortium name="The Broad Institute Genome Sequencing Center for Infectious Disease"/>
            <person name="Wu L."/>
            <person name="Ma J."/>
        </authorList>
    </citation>
    <scope>NUCLEOTIDE SEQUENCE [LARGE SCALE GENOMIC DNA]</scope>
    <source>
        <strain evidence="3">CGMCC 1.16026</strain>
    </source>
</reference>
<comment type="caution">
    <text evidence="2">The sequence shown here is derived from an EMBL/GenBank/DDBJ whole genome shotgun (WGS) entry which is preliminary data.</text>
</comment>
<dbReference type="RefSeq" id="WP_263371222.1">
    <property type="nucleotide sequence ID" value="NZ_JAGSYD010000002.1"/>
</dbReference>
<protein>
    <submittedName>
        <fullName evidence="2">Uncharacterized protein</fullName>
    </submittedName>
</protein>
<keyword evidence="3" id="KW-1185">Reference proteome</keyword>
<dbReference type="EMBL" id="JBHSWI010000001">
    <property type="protein sequence ID" value="MFC6646840.1"/>
    <property type="molecule type" value="Genomic_DNA"/>
</dbReference>
<organism evidence="2 3">
    <name type="scientific">Granulicella cerasi</name>
    <dbReference type="NCBI Taxonomy" id="741063"/>
    <lineage>
        <taxon>Bacteria</taxon>
        <taxon>Pseudomonadati</taxon>
        <taxon>Acidobacteriota</taxon>
        <taxon>Terriglobia</taxon>
        <taxon>Terriglobales</taxon>
        <taxon>Acidobacteriaceae</taxon>
        <taxon>Granulicella</taxon>
    </lineage>
</organism>
<keyword evidence="1" id="KW-0812">Transmembrane</keyword>
<gene>
    <name evidence="2" type="ORF">ACFQBQ_14875</name>
</gene>
<keyword evidence="1" id="KW-0472">Membrane</keyword>
<evidence type="ECO:0000256" key="1">
    <source>
        <dbReference type="SAM" id="Phobius"/>
    </source>
</evidence>
<feature type="transmembrane region" description="Helical" evidence="1">
    <location>
        <begin position="62"/>
        <end position="86"/>
    </location>
</feature>
<feature type="transmembrane region" description="Helical" evidence="1">
    <location>
        <begin position="6"/>
        <end position="24"/>
    </location>
</feature>